<dbReference type="RefSeq" id="WP_143734636.1">
    <property type="nucleotide sequence ID" value="NZ_FTNI01000029.1"/>
</dbReference>
<feature type="region of interest" description="Disordered" evidence="1">
    <location>
        <begin position="129"/>
        <end position="181"/>
    </location>
</feature>
<organism evidence="2 3">
    <name type="scientific">Microbispora rosea</name>
    <dbReference type="NCBI Taxonomy" id="58117"/>
    <lineage>
        <taxon>Bacteria</taxon>
        <taxon>Bacillati</taxon>
        <taxon>Actinomycetota</taxon>
        <taxon>Actinomycetes</taxon>
        <taxon>Streptosporangiales</taxon>
        <taxon>Streptosporangiaceae</taxon>
        <taxon>Microbispora</taxon>
    </lineage>
</organism>
<evidence type="ECO:0000313" key="2">
    <source>
        <dbReference type="EMBL" id="SIS12312.1"/>
    </source>
</evidence>
<sequence>MTATSTDTLDEYGIPQGEWMGLVRRARIGRERKLAMLTVGSYANADGTGIYCGVARLAVDCEVSYRTAGRYFAWARNVGLVALVRHGNRRRGKADEYRLTASPELLHHLDIPDPDVYRKLVGDVAAANRADSNKRQRQLAGRDRADATAADTKDDRRTGDDDAGDLRTRGDRRNDACEAVPTDTQASVRTGFYGHAADGSTDIPGVRPPSMDHLTSLTDLPWVPTPARNARYHYARARASERRTGFIDQTTPSDRADVHGMRHRAGPGRLVLHLPNPGGPTRSAAIGGGVKVGAAARPPAEPAAVRTRYRRSSRSPPDHLRRSYATPCPPPRARVRGRVAIEGRNWFAWDQSPSRFLCGRSSCRGSTGRPPDRSPSVRGRKEQLMAAKRRRRKVPNLGEWGPLALRAALIALDWLLNGSGPR</sequence>
<name>A0A1N7GIE7_9ACTN</name>
<feature type="compositionally biased region" description="Basic and acidic residues" evidence="1">
    <location>
        <begin position="140"/>
        <end position="176"/>
    </location>
</feature>
<gene>
    <name evidence="2" type="ORF">SAMN05421833_12953</name>
</gene>
<dbReference type="AlphaFoldDB" id="A0A1N7GIE7"/>
<protein>
    <submittedName>
        <fullName evidence="2">Uncharacterized protein</fullName>
    </submittedName>
</protein>
<dbReference type="EMBL" id="FTNI01000029">
    <property type="protein sequence ID" value="SIS12312.1"/>
    <property type="molecule type" value="Genomic_DNA"/>
</dbReference>
<accession>A0A1N7GIE7</accession>
<keyword evidence="3" id="KW-1185">Reference proteome</keyword>
<dbReference type="Proteomes" id="UP000186096">
    <property type="component" value="Unassembled WGS sequence"/>
</dbReference>
<reference evidence="3" key="1">
    <citation type="submission" date="2017-01" db="EMBL/GenBank/DDBJ databases">
        <authorList>
            <person name="Varghese N."/>
            <person name="Submissions S."/>
        </authorList>
    </citation>
    <scope>NUCLEOTIDE SEQUENCE [LARGE SCALE GENOMIC DNA]</scope>
    <source>
        <strain evidence="3">ATCC 12950</strain>
    </source>
</reference>
<feature type="region of interest" description="Disordered" evidence="1">
    <location>
        <begin position="293"/>
        <end position="332"/>
    </location>
</feature>
<evidence type="ECO:0000256" key="1">
    <source>
        <dbReference type="SAM" id="MobiDB-lite"/>
    </source>
</evidence>
<evidence type="ECO:0000313" key="3">
    <source>
        <dbReference type="Proteomes" id="UP000186096"/>
    </source>
</evidence>
<feature type="region of interest" description="Disordered" evidence="1">
    <location>
        <begin position="361"/>
        <end position="390"/>
    </location>
</feature>
<feature type="compositionally biased region" description="Low complexity" evidence="1">
    <location>
        <begin position="293"/>
        <end position="306"/>
    </location>
</feature>
<proteinExistence type="predicted"/>